<dbReference type="EMBL" id="JARJCM010000071">
    <property type="protein sequence ID" value="KAJ7032611.1"/>
    <property type="molecule type" value="Genomic_DNA"/>
</dbReference>
<evidence type="ECO:0000256" key="1">
    <source>
        <dbReference type="SAM" id="MobiDB-lite"/>
    </source>
</evidence>
<evidence type="ECO:0000313" key="2">
    <source>
        <dbReference type="EMBL" id="KAJ7032611.1"/>
    </source>
</evidence>
<name>A0AAD6SRA4_9AGAR</name>
<accession>A0AAD6SRA4</accession>
<dbReference type="Proteomes" id="UP001218188">
    <property type="component" value="Unassembled WGS sequence"/>
</dbReference>
<comment type="caution">
    <text evidence="2">The sequence shown here is derived from an EMBL/GenBank/DDBJ whole genome shotgun (WGS) entry which is preliminary data.</text>
</comment>
<protein>
    <submittedName>
        <fullName evidence="2">Uncharacterized protein</fullName>
    </submittedName>
</protein>
<proteinExistence type="predicted"/>
<reference evidence="2" key="1">
    <citation type="submission" date="2023-03" db="EMBL/GenBank/DDBJ databases">
        <title>Massive genome expansion in bonnet fungi (Mycena s.s.) driven by repeated elements and novel gene families across ecological guilds.</title>
        <authorList>
            <consortium name="Lawrence Berkeley National Laboratory"/>
            <person name="Harder C.B."/>
            <person name="Miyauchi S."/>
            <person name="Viragh M."/>
            <person name="Kuo A."/>
            <person name="Thoen E."/>
            <person name="Andreopoulos B."/>
            <person name="Lu D."/>
            <person name="Skrede I."/>
            <person name="Drula E."/>
            <person name="Henrissat B."/>
            <person name="Morin E."/>
            <person name="Kohler A."/>
            <person name="Barry K."/>
            <person name="LaButti K."/>
            <person name="Morin E."/>
            <person name="Salamov A."/>
            <person name="Lipzen A."/>
            <person name="Mereny Z."/>
            <person name="Hegedus B."/>
            <person name="Baldrian P."/>
            <person name="Stursova M."/>
            <person name="Weitz H."/>
            <person name="Taylor A."/>
            <person name="Grigoriev I.V."/>
            <person name="Nagy L.G."/>
            <person name="Martin F."/>
            <person name="Kauserud H."/>
        </authorList>
    </citation>
    <scope>NUCLEOTIDE SEQUENCE</scope>
    <source>
        <strain evidence="2">CBHHK200</strain>
    </source>
</reference>
<organism evidence="2 3">
    <name type="scientific">Mycena alexandri</name>
    <dbReference type="NCBI Taxonomy" id="1745969"/>
    <lineage>
        <taxon>Eukaryota</taxon>
        <taxon>Fungi</taxon>
        <taxon>Dikarya</taxon>
        <taxon>Basidiomycota</taxon>
        <taxon>Agaricomycotina</taxon>
        <taxon>Agaricomycetes</taxon>
        <taxon>Agaricomycetidae</taxon>
        <taxon>Agaricales</taxon>
        <taxon>Marasmiineae</taxon>
        <taxon>Mycenaceae</taxon>
        <taxon>Mycena</taxon>
    </lineage>
</organism>
<sequence length="277" mass="30663">MHPRPLLWSCARGHSYGRRRRGAFPPPLHRCAIHPPFPHITHSLPPAFTSSWLLPSSPRHRDPPLTSVPPWNAALRHCSWKCNGIWGLCPCPHPQTLSLESAPCIFYHPFPSQIPLPRLPACSARDITSSPLRLPPLSLLFESIISGDWDVSRHPGRAMSTLRSGNTDSTTFLEHGPAAAYASSVVTLPCPPSRTPFSLACTPLHPAPAPGPRSRSRAGSARGTRCRPLTPTRSSYVHRTYSILNNGRWIWLVRTCADVNEGNEQSLRRLCASRVEM</sequence>
<gene>
    <name evidence="2" type="ORF">C8F04DRAFT_649553</name>
</gene>
<dbReference type="AlphaFoldDB" id="A0AAD6SRA4"/>
<feature type="region of interest" description="Disordered" evidence="1">
    <location>
        <begin position="206"/>
        <end position="229"/>
    </location>
</feature>
<keyword evidence="3" id="KW-1185">Reference proteome</keyword>
<evidence type="ECO:0000313" key="3">
    <source>
        <dbReference type="Proteomes" id="UP001218188"/>
    </source>
</evidence>